<dbReference type="PANTHER" id="PTHR22699">
    <property type="entry name" value="THIOREDOXIN DOMAIN-CONTAINING PROTEIN 16"/>
    <property type="match status" value="1"/>
</dbReference>
<dbReference type="InterPro" id="IPR040090">
    <property type="entry name" value="TXNDC16"/>
</dbReference>
<evidence type="ECO:0000259" key="5">
    <source>
        <dbReference type="Pfam" id="PF24509"/>
    </source>
</evidence>
<comment type="caution">
    <text evidence="6">The sequence shown here is derived from an EMBL/GenBank/DDBJ whole genome shotgun (WGS) entry which is preliminary data.</text>
</comment>
<evidence type="ECO:0008006" key="8">
    <source>
        <dbReference type="Google" id="ProtNLM"/>
    </source>
</evidence>
<keyword evidence="7" id="KW-1185">Reference proteome</keyword>
<sequence length="880" mass="100334">RKMKLLKMRGRTNFLTFSLFYTVLVLQQLVTYGEEDTRVVTLTAREVDEFVVSHDIRIIYFFKKDDFRVTNFQEQYRKASLALDPYGVKCGWYDCGSQKHESCNKHAVEKHVYTYKDGMDLIDLELDTLFNVDAIVSNVLQLVLLQDVPIVQTEFELEGMLSSHKGRQDVILSYQRAIGTYDHRIFMEVAFAYQHKYKFVVSTDSASVKKYLTEQNRQKHSIVWVVRCKDIKKTSEPCSVSYFQDSMDLVSLVKFIKALDLPKSYDIPEDGSVGTPTPYHKQNMHVAYVFYDKTTRKEALKLSEGLYNAFSGIIGVVTINTAEQGLDEYGYDNTMSPIAVTFKLREQENLNVWDGVTSIEAVCGFITELLSTTIRQRSSDSAYAMRSGDESDSLYDDRIDAYDEGDDYEVLTQDDELAKAMWDIRDEKVDMTHVPALTDKTFPELLAEKDLLIVLYYLRTDSRGSLFTHAFSEISSTLALENVTPLATVECWDWTDICGKENITFYPTLRIYRKGKQSIDYKGLLDGHSVLAAIRLLMEAAPIQLETTKEVEGFIDGYKTDILKGASQTTVLGLFESSDVKGIATFNDVADRLHGKMLSGIVTGDTANAVATKYNTKPPAVLVLKKQQDKQQYAKYDGPIESKDIMTFIEKSRLPAFTMLTIQTFPALHKAGKPFIILFCDQCQSSRAFKSVQEIAEDEVLPHLTFSWMELYQEDGVAEIVLKTYLEGDMTVPALAYVDLSNGQTFVYLDDFDKSASILKWLNMVNKGEMEPSKTLPKTKWAPQHRGFNFLEKMDFDALSHQYKDSRSTPENQHGIGFDEDGNQVTDTTEEEIPDSSSRNTDEDDVRGNLHELKNSRLYHHKSEKNIKHKDTFHHDPSEL</sequence>
<evidence type="ECO:0000259" key="3">
    <source>
        <dbReference type="Pfam" id="PF00085"/>
    </source>
</evidence>
<dbReference type="InterPro" id="IPR057639">
    <property type="entry name" value="TXNDC16_N"/>
</dbReference>
<dbReference type="Pfam" id="PF24508">
    <property type="entry name" value="TXNDC16_N"/>
    <property type="match status" value="1"/>
</dbReference>
<keyword evidence="2" id="KW-0732">Signal</keyword>
<feature type="compositionally biased region" description="Basic and acidic residues" evidence="1">
    <location>
        <begin position="846"/>
        <end position="855"/>
    </location>
</feature>
<dbReference type="CDD" id="cd02981">
    <property type="entry name" value="PDI_b_family"/>
    <property type="match status" value="1"/>
</dbReference>
<feature type="non-terminal residue" evidence="6">
    <location>
        <position position="1"/>
    </location>
</feature>
<feature type="domain" description="TXNDC16 N-terminal" evidence="4">
    <location>
        <begin position="39"/>
        <end position="140"/>
    </location>
</feature>
<accession>A0A8J1XWD9</accession>
<evidence type="ECO:0000313" key="7">
    <source>
        <dbReference type="Proteomes" id="UP000749559"/>
    </source>
</evidence>
<feature type="compositionally biased region" description="Basic and acidic residues" evidence="1">
    <location>
        <begin position="864"/>
        <end position="880"/>
    </location>
</feature>
<feature type="domain" description="Thioredoxin" evidence="3">
    <location>
        <begin position="435"/>
        <end position="531"/>
    </location>
</feature>
<reference evidence="6" key="1">
    <citation type="submission" date="2022-03" db="EMBL/GenBank/DDBJ databases">
        <authorList>
            <person name="Martin C."/>
        </authorList>
    </citation>
    <scope>NUCLEOTIDE SEQUENCE</scope>
</reference>
<name>A0A8J1XWD9_OWEFU</name>
<dbReference type="SUPFAM" id="SSF52833">
    <property type="entry name" value="Thioredoxin-like"/>
    <property type="match status" value="3"/>
</dbReference>
<feature type="chain" id="PRO_5044017477" description="Thioredoxin domain-containing protein" evidence="2">
    <location>
        <begin position="34"/>
        <end position="880"/>
    </location>
</feature>
<dbReference type="Pfam" id="PF00085">
    <property type="entry name" value="Thioredoxin"/>
    <property type="match status" value="1"/>
</dbReference>
<dbReference type="PANTHER" id="PTHR22699:SF1">
    <property type="entry name" value="THIOREDOXIN DOMAIN-CONTAINING PROTEIN 16"/>
    <property type="match status" value="1"/>
</dbReference>
<protein>
    <recommendedName>
        <fullName evidence="8">Thioredoxin domain-containing protein</fullName>
    </recommendedName>
</protein>
<dbReference type="InterPro" id="IPR013766">
    <property type="entry name" value="Thioredoxin_domain"/>
</dbReference>
<evidence type="ECO:0000313" key="6">
    <source>
        <dbReference type="EMBL" id="CAH1790922.1"/>
    </source>
</evidence>
<dbReference type="Proteomes" id="UP000749559">
    <property type="component" value="Unassembled WGS sequence"/>
</dbReference>
<dbReference type="Pfam" id="PF24509">
    <property type="entry name" value="TXNDC16_2nd"/>
    <property type="match status" value="1"/>
</dbReference>
<organism evidence="6 7">
    <name type="scientific">Owenia fusiformis</name>
    <name type="common">Polychaete worm</name>
    <dbReference type="NCBI Taxonomy" id="6347"/>
    <lineage>
        <taxon>Eukaryota</taxon>
        <taxon>Metazoa</taxon>
        <taxon>Spiralia</taxon>
        <taxon>Lophotrochozoa</taxon>
        <taxon>Annelida</taxon>
        <taxon>Polychaeta</taxon>
        <taxon>Sedentaria</taxon>
        <taxon>Canalipalpata</taxon>
        <taxon>Sabellida</taxon>
        <taxon>Oweniida</taxon>
        <taxon>Oweniidae</taxon>
        <taxon>Owenia</taxon>
    </lineage>
</organism>
<proteinExistence type="predicted"/>
<dbReference type="OrthoDB" id="427280at2759"/>
<evidence type="ECO:0000256" key="2">
    <source>
        <dbReference type="SAM" id="SignalP"/>
    </source>
</evidence>
<feature type="domain" description="TXNDC16 second thioredoxin-like" evidence="5">
    <location>
        <begin position="143"/>
        <end position="262"/>
    </location>
</feature>
<dbReference type="EMBL" id="CAIIXF020000008">
    <property type="protein sequence ID" value="CAH1790922.1"/>
    <property type="molecule type" value="Genomic_DNA"/>
</dbReference>
<dbReference type="AlphaFoldDB" id="A0A8J1XWD9"/>
<feature type="compositionally biased region" description="Acidic residues" evidence="1">
    <location>
        <begin position="818"/>
        <end position="834"/>
    </location>
</feature>
<dbReference type="CDD" id="cd02961">
    <property type="entry name" value="PDI_a_family"/>
    <property type="match status" value="1"/>
</dbReference>
<dbReference type="InterPro" id="IPR057642">
    <property type="entry name" value="TXNDC16_2nd"/>
</dbReference>
<feature type="signal peptide" evidence="2">
    <location>
        <begin position="1"/>
        <end position="33"/>
    </location>
</feature>
<gene>
    <name evidence="6" type="ORF">OFUS_LOCUS16074</name>
</gene>
<evidence type="ECO:0000259" key="4">
    <source>
        <dbReference type="Pfam" id="PF24508"/>
    </source>
</evidence>
<dbReference type="Gene3D" id="3.40.30.10">
    <property type="entry name" value="Glutaredoxin"/>
    <property type="match status" value="4"/>
</dbReference>
<feature type="region of interest" description="Disordered" evidence="1">
    <location>
        <begin position="802"/>
        <end position="880"/>
    </location>
</feature>
<dbReference type="Pfam" id="PF13848">
    <property type="entry name" value="Thioredoxin_6"/>
    <property type="match status" value="1"/>
</dbReference>
<dbReference type="InterPro" id="IPR036249">
    <property type="entry name" value="Thioredoxin-like_sf"/>
</dbReference>
<evidence type="ECO:0000256" key="1">
    <source>
        <dbReference type="SAM" id="MobiDB-lite"/>
    </source>
</evidence>